<evidence type="ECO:0000313" key="3">
    <source>
        <dbReference type="Proteomes" id="UP000571817"/>
    </source>
</evidence>
<dbReference type="PANTHER" id="PTHR43441:SF10">
    <property type="entry name" value="ACETYLTRANSFERASE"/>
    <property type="match status" value="1"/>
</dbReference>
<name>A0A853DG80_9MICO</name>
<dbReference type="Proteomes" id="UP000571817">
    <property type="component" value="Unassembled WGS sequence"/>
</dbReference>
<keyword evidence="2" id="KW-0808">Transferase</keyword>
<dbReference type="SUPFAM" id="SSF55729">
    <property type="entry name" value="Acyl-CoA N-acyltransferases (Nat)"/>
    <property type="match status" value="1"/>
</dbReference>
<organism evidence="2 3">
    <name type="scientific">Allobranchiibius huperziae</name>
    <dbReference type="NCBI Taxonomy" id="1874116"/>
    <lineage>
        <taxon>Bacteria</taxon>
        <taxon>Bacillati</taxon>
        <taxon>Actinomycetota</taxon>
        <taxon>Actinomycetes</taxon>
        <taxon>Micrococcales</taxon>
        <taxon>Dermacoccaceae</taxon>
        <taxon>Allobranchiibius</taxon>
    </lineage>
</organism>
<evidence type="ECO:0000313" key="2">
    <source>
        <dbReference type="EMBL" id="NYJ74064.1"/>
    </source>
</evidence>
<protein>
    <submittedName>
        <fullName evidence="2">RimJ/RimL family protein N-acetyltransferase</fullName>
    </submittedName>
</protein>
<dbReference type="EMBL" id="JACCFW010000001">
    <property type="protein sequence ID" value="NYJ74064.1"/>
    <property type="molecule type" value="Genomic_DNA"/>
</dbReference>
<sequence>MSTVLPSAIPRLAHPPVTLRAFELRDAPLIASVADDPLIPLITTVPASGTDRDVAAYLDRQHDRLAQGAGYSFAVADHDTDDAVGQIGLWTSTVSTGRASTGYWIAPQFRRRGYARAALRCLTNWAMGLDAVARLELYVEPWNEGSWRAAEACGYAREGLLRSWQQVGDERKDMYVYSVISQASGPRIARTPS</sequence>
<dbReference type="GO" id="GO:0008999">
    <property type="term" value="F:protein-N-terminal-alanine acetyltransferase activity"/>
    <property type="evidence" value="ECO:0007669"/>
    <property type="project" value="TreeGrafter"/>
</dbReference>
<dbReference type="PANTHER" id="PTHR43441">
    <property type="entry name" value="RIBOSOMAL-PROTEIN-SERINE ACETYLTRANSFERASE"/>
    <property type="match status" value="1"/>
</dbReference>
<dbReference type="PROSITE" id="PS51186">
    <property type="entry name" value="GNAT"/>
    <property type="match status" value="1"/>
</dbReference>
<keyword evidence="3" id="KW-1185">Reference proteome</keyword>
<reference evidence="2 3" key="1">
    <citation type="submission" date="2020-07" db="EMBL/GenBank/DDBJ databases">
        <title>Sequencing the genomes of 1000 actinobacteria strains.</title>
        <authorList>
            <person name="Klenk H.-P."/>
        </authorList>
    </citation>
    <scope>NUCLEOTIDE SEQUENCE [LARGE SCALE GENOMIC DNA]</scope>
    <source>
        <strain evidence="2 3">DSM 29531</strain>
    </source>
</reference>
<accession>A0A853DG80</accession>
<dbReference type="GO" id="GO:1990189">
    <property type="term" value="F:protein N-terminal-serine acetyltransferase activity"/>
    <property type="evidence" value="ECO:0007669"/>
    <property type="project" value="TreeGrafter"/>
</dbReference>
<feature type="domain" description="N-acetyltransferase" evidence="1">
    <location>
        <begin position="17"/>
        <end position="175"/>
    </location>
</feature>
<comment type="caution">
    <text evidence="2">The sequence shown here is derived from an EMBL/GenBank/DDBJ whole genome shotgun (WGS) entry which is preliminary data.</text>
</comment>
<dbReference type="InterPro" id="IPR016181">
    <property type="entry name" value="Acyl_CoA_acyltransferase"/>
</dbReference>
<proteinExistence type="predicted"/>
<dbReference type="Pfam" id="PF13302">
    <property type="entry name" value="Acetyltransf_3"/>
    <property type="match status" value="1"/>
</dbReference>
<gene>
    <name evidence="2" type="ORF">HNR15_001027</name>
</gene>
<dbReference type="Gene3D" id="3.40.630.30">
    <property type="match status" value="1"/>
</dbReference>
<dbReference type="RefSeq" id="WP_343048428.1">
    <property type="nucleotide sequence ID" value="NZ_JACCFW010000001.1"/>
</dbReference>
<dbReference type="InterPro" id="IPR000182">
    <property type="entry name" value="GNAT_dom"/>
</dbReference>
<evidence type="ECO:0000259" key="1">
    <source>
        <dbReference type="PROSITE" id="PS51186"/>
    </source>
</evidence>
<dbReference type="InterPro" id="IPR051908">
    <property type="entry name" value="Ribosomal_N-acetyltransferase"/>
</dbReference>
<dbReference type="AlphaFoldDB" id="A0A853DG80"/>
<dbReference type="GO" id="GO:0005737">
    <property type="term" value="C:cytoplasm"/>
    <property type="evidence" value="ECO:0007669"/>
    <property type="project" value="TreeGrafter"/>
</dbReference>
<dbReference type="CDD" id="cd04301">
    <property type="entry name" value="NAT_SF"/>
    <property type="match status" value="1"/>
</dbReference>